<feature type="transmembrane region" description="Helical" evidence="6">
    <location>
        <begin position="65"/>
        <end position="86"/>
    </location>
</feature>
<comment type="subcellular location">
    <subcellularLocation>
        <location evidence="1">Membrane</location>
        <topology evidence="1">Multi-pass membrane protein</topology>
    </subcellularLocation>
</comment>
<dbReference type="Proteomes" id="UP000027341">
    <property type="component" value="Unassembled WGS sequence"/>
</dbReference>
<feature type="domain" description="EamA" evidence="7">
    <location>
        <begin position="4"/>
        <end position="134"/>
    </location>
</feature>
<comment type="caution">
    <text evidence="8">The sequence shown here is derived from an EMBL/GenBank/DDBJ whole genome shotgun (WGS) entry which is preliminary data.</text>
</comment>
<comment type="similarity">
    <text evidence="2">Belongs to the EamA transporter family.</text>
</comment>
<keyword evidence="5 6" id="KW-0472">Membrane</keyword>
<reference evidence="8 9" key="1">
    <citation type="submission" date="2014-04" db="EMBL/GenBank/DDBJ databases">
        <title>Draft genome sequence of Hydrogenovibrio marinus MH-110, a model organism for aerobic H2 metabolism.</title>
        <authorList>
            <person name="Cha H.J."/>
            <person name="Jo B.H."/>
            <person name="Hwang B.H."/>
        </authorList>
    </citation>
    <scope>NUCLEOTIDE SEQUENCE [LARGE SCALE GENOMIC DNA]</scope>
    <source>
        <strain evidence="8 9">MH-110</strain>
    </source>
</reference>
<evidence type="ECO:0000313" key="9">
    <source>
        <dbReference type="Proteomes" id="UP000027341"/>
    </source>
</evidence>
<name>A0A067A2G3_HYDMR</name>
<evidence type="ECO:0000256" key="6">
    <source>
        <dbReference type="SAM" id="Phobius"/>
    </source>
</evidence>
<dbReference type="RefSeq" id="WP_029907869.1">
    <property type="nucleotide sequence ID" value="NZ_AP020335.1"/>
</dbReference>
<evidence type="ECO:0000256" key="4">
    <source>
        <dbReference type="ARBA" id="ARBA00022989"/>
    </source>
</evidence>
<sequence>MQSFAVLTLLGASFLWGLTWLPLKYLHELGFNGIPITLFVYSIMFVVTLPFVWKYKNLISKNWPALIGVMLLGGGAQLAFNTSMIYGDVIRAMVLFYMLPLWGVLGGRIFLGEKITQIRWLGMALSLTGAFLVIGGVNAFATPPTRIDALAVLSGFLFAMNNIVYRASTATPVLLKLSFMFFGAVLLSTVVVLQLGEPVFLSVPPYAWFVLFAYGAIWMMAANMATQWAVTKMESGKSSIIIILELVTAVVSASLILGETMGTTEMVGGACILIAALLEAIPPSKPLPAP</sequence>
<dbReference type="InterPro" id="IPR050638">
    <property type="entry name" value="AA-Vitamin_Transporters"/>
</dbReference>
<keyword evidence="3 6" id="KW-0812">Transmembrane</keyword>
<feature type="transmembrane region" description="Helical" evidence="6">
    <location>
        <begin position="92"/>
        <end position="111"/>
    </location>
</feature>
<dbReference type="SUPFAM" id="SSF103481">
    <property type="entry name" value="Multidrug resistance efflux transporter EmrE"/>
    <property type="match status" value="2"/>
</dbReference>
<dbReference type="PANTHER" id="PTHR32322:SF2">
    <property type="entry name" value="EAMA DOMAIN-CONTAINING PROTEIN"/>
    <property type="match status" value="1"/>
</dbReference>
<feature type="transmembrane region" description="Helical" evidence="6">
    <location>
        <begin position="238"/>
        <end position="257"/>
    </location>
</feature>
<dbReference type="EMBL" id="JMIU01000001">
    <property type="protein sequence ID" value="KDN96811.1"/>
    <property type="molecule type" value="Genomic_DNA"/>
</dbReference>
<dbReference type="Pfam" id="PF00892">
    <property type="entry name" value="EamA"/>
    <property type="match status" value="2"/>
</dbReference>
<dbReference type="Gene3D" id="1.10.3730.20">
    <property type="match status" value="1"/>
</dbReference>
<feature type="transmembrane region" description="Helical" evidence="6">
    <location>
        <begin position="207"/>
        <end position="226"/>
    </location>
</feature>
<keyword evidence="9" id="KW-1185">Reference proteome</keyword>
<accession>A0A067A2G3</accession>
<organism evidence="8 9">
    <name type="scientific">Hydrogenovibrio marinus</name>
    <dbReference type="NCBI Taxonomy" id="28885"/>
    <lineage>
        <taxon>Bacteria</taxon>
        <taxon>Pseudomonadati</taxon>
        <taxon>Pseudomonadota</taxon>
        <taxon>Gammaproteobacteria</taxon>
        <taxon>Thiotrichales</taxon>
        <taxon>Piscirickettsiaceae</taxon>
        <taxon>Hydrogenovibrio</taxon>
    </lineage>
</organism>
<gene>
    <name evidence="8" type="ORF">EI16_11280</name>
</gene>
<evidence type="ECO:0000313" key="8">
    <source>
        <dbReference type="EMBL" id="KDN96811.1"/>
    </source>
</evidence>
<dbReference type="PANTHER" id="PTHR32322">
    <property type="entry name" value="INNER MEMBRANE TRANSPORTER"/>
    <property type="match status" value="1"/>
</dbReference>
<dbReference type="InterPro" id="IPR000620">
    <property type="entry name" value="EamA_dom"/>
</dbReference>
<dbReference type="AlphaFoldDB" id="A0A067A2G3"/>
<dbReference type="InterPro" id="IPR037185">
    <property type="entry name" value="EmrE-like"/>
</dbReference>
<feature type="transmembrane region" description="Helical" evidence="6">
    <location>
        <begin position="177"/>
        <end position="195"/>
    </location>
</feature>
<protein>
    <submittedName>
        <fullName evidence="8">Membrane protein</fullName>
    </submittedName>
</protein>
<evidence type="ECO:0000259" key="7">
    <source>
        <dbReference type="Pfam" id="PF00892"/>
    </source>
</evidence>
<feature type="domain" description="EamA" evidence="7">
    <location>
        <begin position="148"/>
        <end position="278"/>
    </location>
</feature>
<proteinExistence type="inferred from homology"/>
<feature type="transmembrane region" description="Helical" evidence="6">
    <location>
        <begin position="33"/>
        <end position="53"/>
    </location>
</feature>
<keyword evidence="4 6" id="KW-1133">Transmembrane helix</keyword>
<evidence type="ECO:0000256" key="1">
    <source>
        <dbReference type="ARBA" id="ARBA00004141"/>
    </source>
</evidence>
<evidence type="ECO:0000256" key="5">
    <source>
        <dbReference type="ARBA" id="ARBA00023136"/>
    </source>
</evidence>
<dbReference type="STRING" id="28885.EI16_11280"/>
<dbReference type="GO" id="GO:0016020">
    <property type="term" value="C:membrane"/>
    <property type="evidence" value="ECO:0007669"/>
    <property type="project" value="UniProtKB-SubCell"/>
</dbReference>
<feature type="transmembrane region" description="Helical" evidence="6">
    <location>
        <begin position="118"/>
        <end position="141"/>
    </location>
</feature>
<evidence type="ECO:0000256" key="2">
    <source>
        <dbReference type="ARBA" id="ARBA00007362"/>
    </source>
</evidence>
<feature type="transmembrane region" description="Helical" evidence="6">
    <location>
        <begin position="147"/>
        <end position="165"/>
    </location>
</feature>
<evidence type="ECO:0000256" key="3">
    <source>
        <dbReference type="ARBA" id="ARBA00022692"/>
    </source>
</evidence>